<dbReference type="Pfam" id="PF10797">
    <property type="entry name" value="YhfT"/>
    <property type="match status" value="1"/>
</dbReference>
<feature type="transmembrane region" description="Helical" evidence="1">
    <location>
        <begin position="380"/>
        <end position="397"/>
    </location>
</feature>
<feature type="transmembrane region" description="Helical" evidence="1">
    <location>
        <begin position="268"/>
        <end position="288"/>
    </location>
</feature>
<dbReference type="STRING" id="1034346.GCA_000313565_01608"/>
<evidence type="ECO:0000256" key="1">
    <source>
        <dbReference type="SAM" id="Phobius"/>
    </source>
</evidence>
<keyword evidence="1" id="KW-1133">Transmembrane helix</keyword>
<dbReference type="Proteomes" id="UP001276902">
    <property type="component" value="Unassembled WGS sequence"/>
</dbReference>
<dbReference type="GeneID" id="94441031"/>
<sequence>MKYIIIAAIGALASILANKGIAVFNDGFRPIVPQYFDGQISRKELATMSFAISFGLVIGFGIPTSIAATIILIHCLLLTTDIIGTWCPDNNKGTIMAGVIGALYGLLILVGLDFVVTAFSYLPYNFLDALGSVSKYVTVAFAIFPALAVAYQHGFKKGAITAGIVVAVYFLIKKFGVITLGEGVSIALNGEGMAMLAGTIAMLAFAASVKGEAGTANTDLVNVFSEKVAKIRKNWFLLAIMGGLLACGTSMAMIAGDPISLALVSNGAISEAAMAAAARAIGFIPLVFTTAIVTGVYGPAGCTFVFVMGLLFFNNPLVAMIAGAAVMIIELLLINVFAKGMDKFPGVKDMGEHIRTSMNKVLEVALLVGAVASAEAMSAAVGLSGIGALFVIGCLLLNRVSKKPIVELAVGPVACILYGILINLLVVIQLVTLAA</sequence>
<feature type="transmembrane region" description="Helical" evidence="1">
    <location>
        <begin position="99"/>
        <end position="121"/>
    </location>
</feature>
<evidence type="ECO:0000313" key="4">
    <source>
        <dbReference type="Proteomes" id="UP000247612"/>
    </source>
</evidence>
<evidence type="ECO:0000313" key="2">
    <source>
        <dbReference type="EMBL" id="MDY5168226.1"/>
    </source>
</evidence>
<feature type="transmembrane region" description="Helical" evidence="1">
    <location>
        <begin position="133"/>
        <end position="151"/>
    </location>
</feature>
<proteinExistence type="predicted"/>
<organism evidence="3 4">
    <name type="scientific">Dielma fastidiosa</name>
    <dbReference type="NCBI Taxonomy" id="1034346"/>
    <lineage>
        <taxon>Bacteria</taxon>
        <taxon>Bacillati</taxon>
        <taxon>Bacillota</taxon>
        <taxon>Erysipelotrichia</taxon>
        <taxon>Erysipelotrichales</taxon>
        <taxon>Erysipelotrichaceae</taxon>
        <taxon>Dielma</taxon>
    </lineage>
</organism>
<feature type="transmembrane region" description="Helical" evidence="1">
    <location>
        <begin position="46"/>
        <end position="78"/>
    </location>
</feature>
<accession>A0A318KQT3</accession>
<keyword evidence="1" id="KW-0812">Transmembrane</keyword>
<feature type="transmembrane region" description="Helical" evidence="1">
    <location>
        <begin position="409"/>
        <end position="431"/>
    </location>
</feature>
<evidence type="ECO:0000313" key="3">
    <source>
        <dbReference type="EMBL" id="PXX80109.1"/>
    </source>
</evidence>
<dbReference type="OrthoDB" id="92225at2"/>
<dbReference type="EMBL" id="JALDAW010000013">
    <property type="protein sequence ID" value="MDY5168226.1"/>
    <property type="molecule type" value="Genomic_DNA"/>
</dbReference>
<dbReference type="EMBL" id="QJKH01000004">
    <property type="protein sequence ID" value="PXX80109.1"/>
    <property type="molecule type" value="Genomic_DNA"/>
</dbReference>
<reference evidence="2" key="2">
    <citation type="submission" date="2022-03" db="EMBL/GenBank/DDBJ databases">
        <title>First case of bacteraemia caused by Dielma fastidiosa in a patient hospitalised with diverticulitis.</title>
        <authorList>
            <person name="Forman-Ankjaer B."/>
            <person name="Hvid-Jensen F."/>
            <person name="Kobel C.M."/>
            <person name="Greve T."/>
        </authorList>
    </citation>
    <scope>NUCLEOTIDE SEQUENCE</scope>
    <source>
        <strain evidence="2">AUH_DF_2021</strain>
    </source>
</reference>
<dbReference type="Proteomes" id="UP000247612">
    <property type="component" value="Unassembled WGS sequence"/>
</dbReference>
<name>A0A318KQT3_9FIRM</name>
<comment type="caution">
    <text evidence="3">The sequence shown here is derived from an EMBL/GenBank/DDBJ whole genome shotgun (WGS) entry which is preliminary data.</text>
</comment>
<dbReference type="InterPro" id="IPR019733">
    <property type="entry name" value="Uncharacterised_YhfT"/>
</dbReference>
<feature type="transmembrane region" description="Helical" evidence="1">
    <location>
        <begin position="192"/>
        <end position="209"/>
    </location>
</feature>
<feature type="transmembrane region" description="Helical" evidence="1">
    <location>
        <begin position="235"/>
        <end position="256"/>
    </location>
</feature>
<keyword evidence="1" id="KW-0472">Membrane</keyword>
<dbReference type="RefSeq" id="WP_022937912.1">
    <property type="nucleotide sequence ID" value="NZ_BAABZA010000011.1"/>
</dbReference>
<protein>
    <submittedName>
        <fullName evidence="3">Uncharacterized protein YhfT</fullName>
    </submittedName>
    <submittedName>
        <fullName evidence="2">YhfT family protein</fullName>
    </submittedName>
</protein>
<feature type="transmembrane region" description="Helical" evidence="1">
    <location>
        <begin position="319"/>
        <end position="338"/>
    </location>
</feature>
<reference evidence="3 4" key="1">
    <citation type="submission" date="2018-05" db="EMBL/GenBank/DDBJ databases">
        <title>Genomic Encyclopedia of Type Strains, Phase IV (KMG-IV): sequencing the most valuable type-strain genomes for metagenomic binning, comparative biology and taxonomic classification.</title>
        <authorList>
            <person name="Goeker M."/>
        </authorList>
    </citation>
    <scope>NUCLEOTIDE SEQUENCE [LARGE SCALE GENOMIC DNA]</scope>
    <source>
        <strain evidence="3 4">JC118</strain>
    </source>
</reference>
<dbReference type="AlphaFoldDB" id="A0A318KQT3"/>
<gene>
    <name evidence="3" type="ORF">DES51_104114</name>
    <name evidence="2" type="ORF">MQE39_08875</name>
</gene>
<feature type="transmembrane region" description="Helical" evidence="1">
    <location>
        <begin position="158"/>
        <end position="180"/>
    </location>
</feature>
<keyword evidence="4" id="KW-1185">Reference proteome</keyword>